<evidence type="ECO:0000313" key="1">
    <source>
        <dbReference type="EMBL" id="PNG25714.1"/>
    </source>
</evidence>
<dbReference type="AlphaFoldDB" id="A0A2J7TG08"/>
<dbReference type="OrthoDB" id="8456691at2"/>
<protein>
    <submittedName>
        <fullName evidence="1">Uncharacterized protein</fullName>
    </submittedName>
</protein>
<dbReference type="Proteomes" id="UP000236286">
    <property type="component" value="Unassembled WGS sequence"/>
</dbReference>
<gene>
    <name evidence="1" type="ORF">CR492_12415</name>
</gene>
<organism evidence="1 2">
    <name type="scientific">Methylocella silvestris</name>
    <dbReference type="NCBI Taxonomy" id="199596"/>
    <lineage>
        <taxon>Bacteria</taxon>
        <taxon>Pseudomonadati</taxon>
        <taxon>Pseudomonadota</taxon>
        <taxon>Alphaproteobacteria</taxon>
        <taxon>Hyphomicrobiales</taxon>
        <taxon>Beijerinckiaceae</taxon>
        <taxon>Methylocella</taxon>
    </lineage>
</organism>
<sequence length="96" mass="10769">MSRRPYRPEMPDDPAAAVRSLRACRDVMIGISNRVRINGPVYQQAHLVLTAIDALVTELTGDREYFWSIGSGATPDQCKAQEEKAARERGGIPWRK</sequence>
<reference evidence="1 2" key="1">
    <citation type="submission" date="2017-10" db="EMBL/GenBank/DDBJ databases">
        <title>Genome announcement of Methylocella silvestris TVC from permafrost.</title>
        <authorList>
            <person name="Wang J."/>
            <person name="Geng K."/>
            <person name="Ul-Haque F."/>
            <person name="Crombie A.T."/>
            <person name="Street L.E."/>
            <person name="Wookey P.A."/>
            <person name="Murrell J.C."/>
            <person name="Pratscher J."/>
        </authorList>
    </citation>
    <scope>NUCLEOTIDE SEQUENCE [LARGE SCALE GENOMIC DNA]</scope>
    <source>
        <strain evidence="1 2">TVC</strain>
    </source>
</reference>
<proteinExistence type="predicted"/>
<accession>A0A2J7TG08</accession>
<comment type="caution">
    <text evidence="1">The sequence shown here is derived from an EMBL/GenBank/DDBJ whole genome shotgun (WGS) entry which is preliminary data.</text>
</comment>
<dbReference type="RefSeq" id="WP_102844068.1">
    <property type="nucleotide sequence ID" value="NZ_PDZR01000013.1"/>
</dbReference>
<name>A0A2J7TG08_METSI</name>
<dbReference type="EMBL" id="PDZR01000013">
    <property type="protein sequence ID" value="PNG25714.1"/>
    <property type="molecule type" value="Genomic_DNA"/>
</dbReference>
<evidence type="ECO:0000313" key="2">
    <source>
        <dbReference type="Proteomes" id="UP000236286"/>
    </source>
</evidence>